<dbReference type="Proteomes" id="UP000300142">
    <property type="component" value="Unassembled WGS sequence"/>
</dbReference>
<evidence type="ECO:0000313" key="2">
    <source>
        <dbReference type="Proteomes" id="UP000300142"/>
    </source>
</evidence>
<reference evidence="2" key="1">
    <citation type="submission" date="2019-02" db="EMBL/GenBank/DDBJ databases">
        <title>Draft genome sequence of Sphaerospermopsis reniformis NIES-1949.</title>
        <authorList>
            <person name="Yamaguchi H."/>
            <person name="Suzuki S."/>
            <person name="Kawachi M."/>
        </authorList>
    </citation>
    <scope>NUCLEOTIDE SEQUENCE [LARGE SCALE GENOMIC DNA]</scope>
    <source>
        <strain evidence="2">NIES-1949</strain>
    </source>
</reference>
<dbReference type="AlphaFoldDB" id="A0A479ZUZ3"/>
<comment type="caution">
    <text evidence="1">The sequence shown here is derived from an EMBL/GenBank/DDBJ whole genome shotgun (WGS) entry which is preliminary data.</text>
</comment>
<gene>
    <name evidence="1" type="ORF">SR1949_01700</name>
</gene>
<sequence>MTTLTALDPIDQQICDQIQKQAQEMTRVFIQLCQTVYFAKLTCKRTELKTIQESLEWTGTTATSYAKVGEFIADIEPSNLDLLDCNTIKALCYEKFQPILERLKSERLTVAEVRQEMTQINKSLKKEKPPQRLLEWKREKTGEGTLIIRLQDVEAGLEFESRFKASCLPLPLFIRNLLRQQPVQPDIAWQAAPEESTAQMEEKSVKAEEIAEIENNIYGESPFHKQGNNQDAMPTPNVGPADRLRQRVASGREGIAPKISC</sequence>
<protein>
    <submittedName>
        <fullName evidence="1">Uncharacterized protein</fullName>
    </submittedName>
</protein>
<proteinExistence type="predicted"/>
<accession>A0A479ZUZ3</accession>
<organism evidence="1 2">
    <name type="scientific">Sphaerospermopsis reniformis</name>
    <dbReference type="NCBI Taxonomy" id="531300"/>
    <lineage>
        <taxon>Bacteria</taxon>
        <taxon>Bacillati</taxon>
        <taxon>Cyanobacteriota</taxon>
        <taxon>Cyanophyceae</taxon>
        <taxon>Nostocales</taxon>
        <taxon>Aphanizomenonaceae</taxon>
        <taxon>Sphaerospermopsis</taxon>
    </lineage>
</organism>
<dbReference type="EMBL" id="BJCE01000003">
    <property type="protein sequence ID" value="GCL35078.1"/>
    <property type="molecule type" value="Genomic_DNA"/>
</dbReference>
<name>A0A479ZUZ3_9CYAN</name>
<keyword evidence="2" id="KW-1185">Reference proteome</keyword>
<evidence type="ECO:0000313" key="1">
    <source>
        <dbReference type="EMBL" id="GCL35078.1"/>
    </source>
</evidence>